<dbReference type="GO" id="GO:0005634">
    <property type="term" value="C:nucleus"/>
    <property type="evidence" value="ECO:0007669"/>
    <property type="project" value="TreeGrafter"/>
</dbReference>
<dbReference type="SUPFAM" id="SSF54001">
    <property type="entry name" value="Cysteine proteinases"/>
    <property type="match status" value="1"/>
</dbReference>
<evidence type="ECO:0000313" key="7">
    <source>
        <dbReference type="EMBL" id="KAG2496900.1"/>
    </source>
</evidence>
<dbReference type="OrthoDB" id="1939479at2759"/>
<dbReference type="Proteomes" id="UP000612055">
    <property type="component" value="Unassembled WGS sequence"/>
</dbReference>
<comment type="similarity">
    <text evidence="1">Belongs to the peptidase C48 family.</text>
</comment>
<dbReference type="EMBL" id="JAEHOE010000016">
    <property type="protein sequence ID" value="KAG2496900.1"/>
    <property type="molecule type" value="Genomic_DNA"/>
</dbReference>
<dbReference type="Pfam" id="PF02902">
    <property type="entry name" value="Peptidase_C48"/>
    <property type="match status" value="1"/>
</dbReference>
<organism evidence="7 8">
    <name type="scientific">Edaphochlamys debaryana</name>
    <dbReference type="NCBI Taxonomy" id="47281"/>
    <lineage>
        <taxon>Eukaryota</taxon>
        <taxon>Viridiplantae</taxon>
        <taxon>Chlorophyta</taxon>
        <taxon>core chlorophytes</taxon>
        <taxon>Chlorophyceae</taxon>
        <taxon>CS clade</taxon>
        <taxon>Chlamydomonadales</taxon>
        <taxon>Chlamydomonadales incertae sedis</taxon>
        <taxon>Edaphochlamys</taxon>
    </lineage>
</organism>
<evidence type="ECO:0000256" key="5">
    <source>
        <dbReference type="SAM" id="MobiDB-lite"/>
    </source>
</evidence>
<proteinExistence type="inferred from homology"/>
<dbReference type="GO" id="GO:0016929">
    <property type="term" value="F:deSUMOylase activity"/>
    <property type="evidence" value="ECO:0007669"/>
    <property type="project" value="TreeGrafter"/>
</dbReference>
<feature type="compositionally biased region" description="Low complexity" evidence="5">
    <location>
        <begin position="156"/>
        <end position="191"/>
    </location>
</feature>
<evidence type="ECO:0000256" key="1">
    <source>
        <dbReference type="ARBA" id="ARBA00005234"/>
    </source>
</evidence>
<feature type="region of interest" description="Disordered" evidence="5">
    <location>
        <begin position="153"/>
        <end position="287"/>
    </location>
</feature>
<keyword evidence="4" id="KW-0788">Thiol protease</keyword>
<dbReference type="PANTHER" id="PTHR12606">
    <property type="entry name" value="SENTRIN/SUMO-SPECIFIC PROTEASE"/>
    <property type="match status" value="1"/>
</dbReference>
<protein>
    <recommendedName>
        <fullName evidence="6">Ubiquitin-like protease family profile domain-containing protein</fullName>
    </recommendedName>
</protein>
<gene>
    <name evidence="7" type="ORF">HYH03_004907</name>
</gene>
<name>A0A836C1M2_9CHLO</name>
<evidence type="ECO:0000256" key="4">
    <source>
        <dbReference type="ARBA" id="ARBA00022807"/>
    </source>
</evidence>
<keyword evidence="8" id="KW-1185">Reference proteome</keyword>
<dbReference type="GO" id="GO:0016926">
    <property type="term" value="P:protein desumoylation"/>
    <property type="evidence" value="ECO:0007669"/>
    <property type="project" value="TreeGrafter"/>
</dbReference>
<evidence type="ECO:0000256" key="2">
    <source>
        <dbReference type="ARBA" id="ARBA00022670"/>
    </source>
</evidence>
<evidence type="ECO:0000259" key="6">
    <source>
        <dbReference type="PROSITE" id="PS50600"/>
    </source>
</evidence>
<dbReference type="InterPro" id="IPR038765">
    <property type="entry name" value="Papain-like_cys_pep_sf"/>
</dbReference>
<feature type="domain" description="Ubiquitin-like protease family profile" evidence="6">
    <location>
        <begin position="114"/>
        <end position="430"/>
    </location>
</feature>
<dbReference type="PROSITE" id="PS50600">
    <property type="entry name" value="ULP_PROTEASE"/>
    <property type="match status" value="1"/>
</dbReference>
<sequence length="462" mass="48106">MSVQDSDANGIRELAAALAATRLGVSTAEAPTAEAPATTSRRSARLAATTFGSSHQAASGIAPGLGTAFGGVPSALAVVHSGTPSLTALLARRPQPRQDDPVSRMQAGPPTNYQTLAFRDLRRLLRGEWLNDECINFYVLLIRKRNDDQARAGGTAQASASEPASGAGCSGAAGASGRAGPSAAGPSAQAPEWPRRKCKAGASASAEPASLHTLAPEAGPSWPAGAQAQAEHLGPRVGSAGGLRRSGGGGTVSSGSGSGSEGRAGSNPRARPADSYGSAPGPPSPAPRLPSSYVFNSFFWSKLSGGKRGGFHYDEVRRWTQPRRSYTPDCVLGRELLLFPINHGNTHWTLAAVWPRRRLLQYFDSLGGDSATAAWVLDTLLRWLLRDAEDKGVDLGGAAGWRKENASGRLPRQLDGSSCGLFACCFAELLARGVEPQGFAFAQSDMGTIRRGMAEQLLRAAL</sequence>
<evidence type="ECO:0000256" key="3">
    <source>
        <dbReference type="ARBA" id="ARBA00022801"/>
    </source>
</evidence>
<dbReference type="AlphaFoldDB" id="A0A836C1M2"/>
<dbReference type="Gene3D" id="3.40.395.10">
    <property type="entry name" value="Adenoviral Proteinase, Chain A"/>
    <property type="match status" value="2"/>
</dbReference>
<accession>A0A836C1M2</accession>
<dbReference type="InterPro" id="IPR003653">
    <property type="entry name" value="Peptidase_C48_C"/>
</dbReference>
<dbReference type="PANTHER" id="PTHR12606:SF1">
    <property type="entry name" value="UBIQUITIN-LIKE-SPECIFIC PROTEASE 1A"/>
    <property type="match status" value="1"/>
</dbReference>
<keyword evidence="2" id="KW-0645">Protease</keyword>
<reference evidence="7" key="1">
    <citation type="journal article" date="2020" name="bioRxiv">
        <title>Comparative genomics of Chlamydomonas.</title>
        <authorList>
            <person name="Craig R.J."/>
            <person name="Hasan A.R."/>
            <person name="Ness R.W."/>
            <person name="Keightley P.D."/>
        </authorList>
    </citation>
    <scope>NUCLEOTIDE SEQUENCE</scope>
    <source>
        <strain evidence="7">CCAP 11/70</strain>
    </source>
</reference>
<dbReference type="GO" id="GO:0006508">
    <property type="term" value="P:proteolysis"/>
    <property type="evidence" value="ECO:0007669"/>
    <property type="project" value="UniProtKB-KW"/>
</dbReference>
<feature type="compositionally biased region" description="Gly residues" evidence="5">
    <location>
        <begin position="239"/>
        <end position="262"/>
    </location>
</feature>
<comment type="caution">
    <text evidence="7">The sequence shown here is derived from an EMBL/GenBank/DDBJ whole genome shotgun (WGS) entry which is preliminary data.</text>
</comment>
<evidence type="ECO:0000313" key="8">
    <source>
        <dbReference type="Proteomes" id="UP000612055"/>
    </source>
</evidence>
<keyword evidence="3" id="KW-0378">Hydrolase</keyword>